<evidence type="ECO:0000256" key="6">
    <source>
        <dbReference type="ARBA" id="ARBA00011738"/>
    </source>
</evidence>
<comment type="catalytic activity">
    <reaction evidence="1 12">
        <text>AMP + diphosphate = 5-phospho-alpha-D-ribose 1-diphosphate + adenine</text>
        <dbReference type="Rhea" id="RHEA:16609"/>
        <dbReference type="ChEBI" id="CHEBI:16708"/>
        <dbReference type="ChEBI" id="CHEBI:33019"/>
        <dbReference type="ChEBI" id="CHEBI:58017"/>
        <dbReference type="ChEBI" id="CHEBI:456215"/>
        <dbReference type="EC" id="2.4.2.7"/>
    </reaction>
</comment>
<comment type="subunit">
    <text evidence="6 12">Homodimer.</text>
</comment>
<dbReference type="NCBIfam" id="NF002636">
    <property type="entry name" value="PRK02304.1-5"/>
    <property type="match status" value="1"/>
</dbReference>
<evidence type="ECO:0000256" key="3">
    <source>
        <dbReference type="ARBA" id="ARBA00004496"/>
    </source>
</evidence>
<dbReference type="InterPro" id="IPR000836">
    <property type="entry name" value="PRTase_dom"/>
</dbReference>
<evidence type="ECO:0000256" key="4">
    <source>
        <dbReference type="ARBA" id="ARBA00004659"/>
    </source>
</evidence>
<evidence type="ECO:0000256" key="10">
    <source>
        <dbReference type="ARBA" id="ARBA00022679"/>
    </source>
</evidence>
<evidence type="ECO:0000256" key="11">
    <source>
        <dbReference type="ARBA" id="ARBA00022726"/>
    </source>
</evidence>
<dbReference type="GO" id="GO:0006168">
    <property type="term" value="P:adenine salvage"/>
    <property type="evidence" value="ECO:0007669"/>
    <property type="project" value="InterPro"/>
</dbReference>
<dbReference type="PANTHER" id="PTHR32315">
    <property type="entry name" value="ADENINE PHOSPHORIBOSYLTRANSFERASE"/>
    <property type="match status" value="1"/>
</dbReference>
<dbReference type="EC" id="2.4.2.7" evidence="7 12"/>
<evidence type="ECO:0000313" key="15">
    <source>
        <dbReference type="Proteomes" id="UP000287188"/>
    </source>
</evidence>
<dbReference type="NCBIfam" id="TIGR01090">
    <property type="entry name" value="apt"/>
    <property type="match status" value="1"/>
</dbReference>
<dbReference type="Pfam" id="PF00156">
    <property type="entry name" value="Pribosyltran"/>
    <property type="match status" value="1"/>
</dbReference>
<evidence type="ECO:0000256" key="9">
    <source>
        <dbReference type="ARBA" id="ARBA00022676"/>
    </source>
</evidence>
<evidence type="ECO:0000256" key="2">
    <source>
        <dbReference type="ARBA" id="ARBA00003968"/>
    </source>
</evidence>
<dbReference type="NCBIfam" id="NF002633">
    <property type="entry name" value="PRK02304.1-2"/>
    <property type="match status" value="1"/>
</dbReference>
<dbReference type="GO" id="GO:0005737">
    <property type="term" value="C:cytoplasm"/>
    <property type="evidence" value="ECO:0007669"/>
    <property type="project" value="UniProtKB-SubCell"/>
</dbReference>
<gene>
    <name evidence="12" type="primary">apt</name>
    <name evidence="14" type="ORF">KDK_15870</name>
</gene>
<keyword evidence="10 12" id="KW-0808">Transferase</keyword>
<comment type="subcellular location">
    <subcellularLocation>
        <location evidence="3 12">Cytoplasm</location>
    </subcellularLocation>
</comment>
<keyword evidence="8 12" id="KW-0963">Cytoplasm</keyword>
<dbReference type="OrthoDB" id="9803963at2"/>
<dbReference type="InterPro" id="IPR005764">
    <property type="entry name" value="Ade_phspho_trans"/>
</dbReference>
<dbReference type="AlphaFoldDB" id="A0A402AF86"/>
<dbReference type="Gene3D" id="3.40.50.2020">
    <property type="match status" value="1"/>
</dbReference>
<dbReference type="HAMAP" id="MF_00004">
    <property type="entry name" value="Aden_phosphoribosyltr"/>
    <property type="match status" value="1"/>
</dbReference>
<dbReference type="RefSeq" id="WP_126549414.1">
    <property type="nucleotide sequence ID" value="NZ_BIFS01000001.1"/>
</dbReference>
<keyword evidence="9 12" id="KW-0328">Glycosyltransferase</keyword>
<feature type="domain" description="Phosphoribosyltransferase" evidence="13">
    <location>
        <begin position="38"/>
        <end position="156"/>
    </location>
</feature>
<dbReference type="GO" id="GO:0006166">
    <property type="term" value="P:purine ribonucleoside salvage"/>
    <property type="evidence" value="ECO:0007669"/>
    <property type="project" value="UniProtKB-UniRule"/>
</dbReference>
<dbReference type="InterPro" id="IPR029057">
    <property type="entry name" value="PRTase-like"/>
</dbReference>
<dbReference type="CDD" id="cd06223">
    <property type="entry name" value="PRTases_typeI"/>
    <property type="match status" value="1"/>
</dbReference>
<dbReference type="GO" id="GO:0016208">
    <property type="term" value="F:AMP binding"/>
    <property type="evidence" value="ECO:0007669"/>
    <property type="project" value="TreeGrafter"/>
</dbReference>
<dbReference type="InterPro" id="IPR050054">
    <property type="entry name" value="UPRTase/APRTase"/>
</dbReference>
<evidence type="ECO:0000256" key="8">
    <source>
        <dbReference type="ARBA" id="ARBA00022490"/>
    </source>
</evidence>
<dbReference type="GO" id="GO:0002055">
    <property type="term" value="F:adenine binding"/>
    <property type="evidence" value="ECO:0007669"/>
    <property type="project" value="TreeGrafter"/>
</dbReference>
<organism evidence="14 15">
    <name type="scientific">Dictyobacter kobayashii</name>
    <dbReference type="NCBI Taxonomy" id="2014872"/>
    <lineage>
        <taxon>Bacteria</taxon>
        <taxon>Bacillati</taxon>
        <taxon>Chloroflexota</taxon>
        <taxon>Ktedonobacteria</taxon>
        <taxon>Ktedonobacterales</taxon>
        <taxon>Dictyobacteraceae</taxon>
        <taxon>Dictyobacter</taxon>
    </lineage>
</organism>
<dbReference type="PANTHER" id="PTHR32315:SF3">
    <property type="entry name" value="ADENINE PHOSPHORIBOSYLTRANSFERASE"/>
    <property type="match status" value="1"/>
</dbReference>
<comment type="function">
    <text evidence="2 12">Catalyzes a salvage reaction resulting in the formation of AMP, that is energically less costly than de novo synthesis.</text>
</comment>
<evidence type="ECO:0000256" key="5">
    <source>
        <dbReference type="ARBA" id="ARBA00008391"/>
    </source>
</evidence>
<evidence type="ECO:0000256" key="7">
    <source>
        <dbReference type="ARBA" id="ARBA00011893"/>
    </source>
</evidence>
<dbReference type="UniPathway" id="UPA00588">
    <property type="reaction ID" value="UER00646"/>
</dbReference>
<dbReference type="SUPFAM" id="SSF53271">
    <property type="entry name" value="PRTase-like"/>
    <property type="match status" value="1"/>
</dbReference>
<dbReference type="NCBIfam" id="NF002634">
    <property type="entry name" value="PRK02304.1-3"/>
    <property type="match status" value="1"/>
</dbReference>
<dbReference type="Proteomes" id="UP000287188">
    <property type="component" value="Unassembled WGS sequence"/>
</dbReference>
<comment type="pathway">
    <text evidence="4 12">Purine metabolism; AMP biosynthesis via salvage pathway; AMP from adenine: step 1/1.</text>
</comment>
<evidence type="ECO:0000256" key="12">
    <source>
        <dbReference type="HAMAP-Rule" id="MF_00004"/>
    </source>
</evidence>
<evidence type="ECO:0000313" key="14">
    <source>
        <dbReference type="EMBL" id="GCE17787.1"/>
    </source>
</evidence>
<evidence type="ECO:0000259" key="13">
    <source>
        <dbReference type="Pfam" id="PF00156"/>
    </source>
</evidence>
<dbReference type="FunFam" id="3.40.50.2020:FF:000004">
    <property type="entry name" value="Adenine phosphoribosyltransferase"/>
    <property type="match status" value="1"/>
</dbReference>
<dbReference type="GO" id="GO:0044209">
    <property type="term" value="P:AMP salvage"/>
    <property type="evidence" value="ECO:0007669"/>
    <property type="project" value="UniProtKB-UniRule"/>
</dbReference>
<evidence type="ECO:0000256" key="1">
    <source>
        <dbReference type="ARBA" id="ARBA00000868"/>
    </source>
</evidence>
<protein>
    <recommendedName>
        <fullName evidence="7 12">Adenine phosphoribosyltransferase</fullName>
        <shortName evidence="12">APRT</shortName>
        <ecNumber evidence="7 12">2.4.2.7</ecNumber>
    </recommendedName>
</protein>
<comment type="caution">
    <text evidence="14">The sequence shown here is derived from an EMBL/GenBank/DDBJ whole genome shotgun (WGS) entry which is preliminary data.</text>
</comment>
<sequence length="177" mass="19221">MTSTSEPVRLEDWVRDIPDFPQKGVLFKDITPLLQDPKAFHIALDRLAAHYAGAGIEAVVGVESRGFIFGAPLAYLLNCGFVPVRKFGKLPSNTVSVEYALEYGTNVVELHTDAIKPGQRVLIVDDLLATGGTVSASIELVEKMGGHIAGIAFLVELGFLKGRDRLEGHDVFALIQY</sequence>
<keyword evidence="15" id="KW-1185">Reference proteome</keyword>
<keyword evidence="11 12" id="KW-0660">Purine salvage</keyword>
<name>A0A402AF86_9CHLR</name>
<comment type="similarity">
    <text evidence="5 12">Belongs to the purine/pyrimidine phosphoribosyltransferase family.</text>
</comment>
<dbReference type="GO" id="GO:0003999">
    <property type="term" value="F:adenine phosphoribosyltransferase activity"/>
    <property type="evidence" value="ECO:0007669"/>
    <property type="project" value="UniProtKB-UniRule"/>
</dbReference>
<accession>A0A402AF86</accession>
<dbReference type="EMBL" id="BIFS01000001">
    <property type="protein sequence ID" value="GCE17787.1"/>
    <property type="molecule type" value="Genomic_DNA"/>
</dbReference>
<reference evidence="15" key="1">
    <citation type="submission" date="2018-12" db="EMBL/GenBank/DDBJ databases">
        <title>Tengunoibacter tsumagoiensis gen. nov., sp. nov., Dictyobacter kobayashii sp. nov., D. alpinus sp. nov., and D. joshuensis sp. nov. and description of Dictyobacteraceae fam. nov. within the order Ktedonobacterales isolated from Tengu-no-mugimeshi.</title>
        <authorList>
            <person name="Wang C.M."/>
            <person name="Zheng Y."/>
            <person name="Sakai Y."/>
            <person name="Toyoda A."/>
            <person name="Minakuchi Y."/>
            <person name="Abe K."/>
            <person name="Yokota A."/>
            <person name="Yabe S."/>
        </authorList>
    </citation>
    <scope>NUCLEOTIDE SEQUENCE [LARGE SCALE GENOMIC DNA]</scope>
    <source>
        <strain evidence="15">Uno11</strain>
    </source>
</reference>
<proteinExistence type="inferred from homology"/>